<dbReference type="EMBL" id="FNAB01000004">
    <property type="protein sequence ID" value="SDD38802.1"/>
    <property type="molecule type" value="Genomic_DNA"/>
</dbReference>
<dbReference type="Gene3D" id="3.40.50.1000">
    <property type="entry name" value="HAD superfamily/HAD-like"/>
    <property type="match status" value="1"/>
</dbReference>
<dbReference type="PANTHER" id="PTHR11051:SF8">
    <property type="entry name" value="PROTEIN-GLUCOSYLGALACTOSYLHYDROXYLYSINE GLUCOSIDASE"/>
    <property type="match status" value="1"/>
</dbReference>
<dbReference type="PANTHER" id="PTHR11051">
    <property type="entry name" value="GLYCOSYL HYDROLASE-RELATED"/>
    <property type="match status" value="1"/>
</dbReference>
<evidence type="ECO:0000259" key="5">
    <source>
        <dbReference type="Pfam" id="PF03636"/>
    </source>
</evidence>
<keyword evidence="6" id="KW-0378">Hydrolase</keyword>
<accession>A0A1G6UBM5</accession>
<dbReference type="InterPro" id="IPR005194">
    <property type="entry name" value="Glyco_hydro_65_C"/>
</dbReference>
<keyword evidence="2" id="KW-0326">Glycosidase</keyword>
<dbReference type="InterPro" id="IPR008928">
    <property type="entry name" value="6-hairpin_glycosidase_sf"/>
</dbReference>
<dbReference type="InterPro" id="IPR023198">
    <property type="entry name" value="PGP-like_dom2"/>
</dbReference>
<gene>
    <name evidence="6" type="ORF">SAMN05444580_104140</name>
</gene>
<keyword evidence="7" id="KW-1185">Reference proteome</keyword>
<dbReference type="Pfam" id="PF03633">
    <property type="entry name" value="Glyco_hydro_65C"/>
    <property type="match status" value="1"/>
</dbReference>
<dbReference type="InterPro" id="IPR005196">
    <property type="entry name" value="Glyco_hydro_65_N"/>
</dbReference>
<evidence type="ECO:0000313" key="6">
    <source>
        <dbReference type="EMBL" id="SDD38802.1"/>
    </source>
</evidence>
<dbReference type="InterPro" id="IPR005195">
    <property type="entry name" value="Glyco_hydro_65_M"/>
</dbReference>
<dbReference type="InterPro" id="IPR006439">
    <property type="entry name" value="HAD-SF_hydro_IA"/>
</dbReference>
<dbReference type="SUPFAM" id="SSF48208">
    <property type="entry name" value="Six-hairpin glycosidases"/>
    <property type="match status" value="1"/>
</dbReference>
<dbReference type="GO" id="GO:0016757">
    <property type="term" value="F:glycosyltransferase activity"/>
    <property type="evidence" value="ECO:0007669"/>
    <property type="project" value="UniProtKB-ARBA"/>
</dbReference>
<evidence type="ECO:0000259" key="3">
    <source>
        <dbReference type="Pfam" id="PF03632"/>
    </source>
</evidence>
<protein>
    <submittedName>
        <fullName evidence="6">Haloacid dehalogenase superfamily, subfamily IA, variant 3 with third motif having DD or ED/beta-phosphoglucomutase family hydrolase</fullName>
    </submittedName>
</protein>
<dbReference type="NCBIfam" id="TIGR01509">
    <property type="entry name" value="HAD-SF-IA-v3"/>
    <property type="match status" value="1"/>
</dbReference>
<organism evidence="6 7">
    <name type="scientific">Rhodococcus tukisamuensis</name>
    <dbReference type="NCBI Taxonomy" id="168276"/>
    <lineage>
        <taxon>Bacteria</taxon>
        <taxon>Bacillati</taxon>
        <taxon>Actinomycetota</taxon>
        <taxon>Actinomycetes</taxon>
        <taxon>Mycobacteriales</taxon>
        <taxon>Nocardiaceae</taxon>
        <taxon>Rhodococcus</taxon>
    </lineage>
</organism>
<feature type="domain" description="Glycoside hydrolase family 65 N-terminal" evidence="5">
    <location>
        <begin position="281"/>
        <end position="537"/>
    </location>
</feature>
<dbReference type="SUPFAM" id="SSF74650">
    <property type="entry name" value="Galactose mutarotase-like"/>
    <property type="match status" value="1"/>
</dbReference>
<feature type="domain" description="Glycoside hydrolase family 65 central catalytic" evidence="3">
    <location>
        <begin position="593"/>
        <end position="985"/>
    </location>
</feature>
<dbReference type="InterPro" id="IPR012341">
    <property type="entry name" value="6hp_glycosidase-like_sf"/>
</dbReference>
<dbReference type="SFLD" id="SFLDS00003">
    <property type="entry name" value="Haloacid_Dehalogenase"/>
    <property type="match status" value="1"/>
</dbReference>
<evidence type="ECO:0000313" key="7">
    <source>
        <dbReference type="Proteomes" id="UP000199417"/>
    </source>
</evidence>
<dbReference type="Proteomes" id="UP000199417">
    <property type="component" value="Unassembled WGS sequence"/>
</dbReference>
<dbReference type="Gene3D" id="1.50.10.10">
    <property type="match status" value="1"/>
</dbReference>
<dbReference type="AlphaFoldDB" id="A0A1G6UBM5"/>
<dbReference type="SUPFAM" id="SSF56784">
    <property type="entry name" value="HAD-like"/>
    <property type="match status" value="1"/>
</dbReference>
<dbReference type="Gene3D" id="1.10.150.240">
    <property type="entry name" value="Putative phosphatase, domain 2"/>
    <property type="match status" value="1"/>
</dbReference>
<evidence type="ECO:0000259" key="4">
    <source>
        <dbReference type="Pfam" id="PF03633"/>
    </source>
</evidence>
<dbReference type="GO" id="GO:0005975">
    <property type="term" value="P:carbohydrate metabolic process"/>
    <property type="evidence" value="ECO:0007669"/>
    <property type="project" value="InterPro"/>
</dbReference>
<evidence type="ECO:0000256" key="1">
    <source>
        <dbReference type="ARBA" id="ARBA00006171"/>
    </source>
</evidence>
<dbReference type="Gene3D" id="2.70.98.40">
    <property type="entry name" value="Glycoside hydrolase, family 65, N-terminal domain"/>
    <property type="match status" value="1"/>
</dbReference>
<sequence length="1070" mass="117832">MALVGSQRATTIIRGREFSAVLFDLDGVVTDTASLHAAAWKRMFDDYLSGLGGDQSPFTLDDYRRYVDGRERTDGVATFLRSRGVDLPRGGASDPPSEASLNGLGTRKDLLFQHLLVTEEVPVFAGTVNVLRLLRAGGVLTAVVSASRNARQVLDAVGLTAEFDIRVDGVDANRLGLPGKPAPAMFLEAARRLGVEPRHAVVVEDSSAGVRAARSGGFGFVIGIDRDRRNSALDENGADVVVDDLEVLDLGISDPVRQAGVPDPDCRVCAVAAPSPWLLTYGGADPATEGTREALLTLGNGYLGTRGALPEAHSDGTHYPGVYLAGCYNRVSSVVDGALREDESMVNLPNWLDFTFRAEEGPWLRPGSHELLHHHMTLDLRRGVLIRESVVRDGDGRRTRIRQRRVVSMNSPHLAGLETVLVAENWSGRMTVRSGLDGGVRNSNVAEFDGLEGRHLTAPATGTVGGGEIWLRVETNQSRVRVAQAARTSIRLADGGEIEVDRTTVTEAEAVRHELTFAVAVSAQVLIEKIVATYTSRDHAISEPVLAARQAAADAPEFAQLLAASEATWHNLWRRCEVVFDADTELRLAANVQTFHVLQTLSPHTADLDVGVPARGLHGEAYRGHVFWDDIFVLPFLTLRLPELARALLEYRFRRLGQARRRAQTFGRRGAAFPWQSGSDGRDETPPAFFNRHSGRWMPDNSARQFHVNLAVAYNVWHYWEVTADFGFLATFGAELLVENARFWSSLATYDADADRYDLCGVMGPDEFHDGYPDLPGRGIDNNTYVNVMTAWSLARVLDTSRILGEDLGLWPKLGVTAAERGEWEHLSRRLRLEFLDNGILSQFRGYGDLDELDLDDYRARYGSIGRLDLLLEAEGDSCNRYKVSKQADVLMLLYLFTAEELTGLVTRLGYEFDPASIPDIVEYYLARTSHGSTLSRVSHAWVLARGNRRESWQMLRESLDSDLGDSAHDTTREGIHLGAMAGSVDILQRCYSGLDVRGDTLWLHPQLPAELSALEFDIRYRDHWLHVRCDHTTVTVSTSPSAAAPVRVNIHDETYLLTAGASVTVLARC</sequence>
<name>A0A1G6UBM5_9NOCA</name>
<dbReference type="STRING" id="168276.SAMN05444580_104140"/>
<dbReference type="Pfam" id="PF00702">
    <property type="entry name" value="Hydrolase"/>
    <property type="match status" value="1"/>
</dbReference>
<dbReference type="GO" id="GO:0030246">
    <property type="term" value="F:carbohydrate binding"/>
    <property type="evidence" value="ECO:0007669"/>
    <property type="project" value="InterPro"/>
</dbReference>
<dbReference type="InterPro" id="IPR037018">
    <property type="entry name" value="GH65_N"/>
</dbReference>
<dbReference type="SFLD" id="SFLDG01129">
    <property type="entry name" value="C1.5:_HAD__Beta-PGM__Phosphata"/>
    <property type="match status" value="1"/>
</dbReference>
<comment type="similarity">
    <text evidence="1">Belongs to the HAD-like hydrolase superfamily. CbbY/CbbZ/Gph/YieH family.</text>
</comment>
<dbReference type="InterPro" id="IPR036412">
    <property type="entry name" value="HAD-like_sf"/>
</dbReference>
<dbReference type="RefSeq" id="WP_092776000.1">
    <property type="nucleotide sequence ID" value="NZ_FNAB01000004.1"/>
</dbReference>
<evidence type="ECO:0000256" key="2">
    <source>
        <dbReference type="ARBA" id="ARBA00023295"/>
    </source>
</evidence>
<dbReference type="NCBIfam" id="TIGR02009">
    <property type="entry name" value="PGMB-YQAB-SF"/>
    <property type="match status" value="1"/>
</dbReference>
<dbReference type="Gene3D" id="2.60.420.10">
    <property type="entry name" value="Maltose phosphorylase, domain 3"/>
    <property type="match status" value="1"/>
</dbReference>
<reference evidence="6 7" key="1">
    <citation type="submission" date="2016-10" db="EMBL/GenBank/DDBJ databases">
        <authorList>
            <person name="de Groot N.N."/>
        </authorList>
    </citation>
    <scope>NUCLEOTIDE SEQUENCE [LARGE SCALE GENOMIC DNA]</scope>
    <source>
        <strain evidence="6 7">JCM 11308</strain>
    </source>
</reference>
<dbReference type="InterPro" id="IPR023214">
    <property type="entry name" value="HAD_sf"/>
</dbReference>
<dbReference type="FunFam" id="1.50.10.10:FF:000053">
    <property type="entry name" value="Putative glycosyl hydrolase"/>
    <property type="match status" value="1"/>
</dbReference>
<dbReference type="GO" id="GO:0004553">
    <property type="term" value="F:hydrolase activity, hydrolyzing O-glycosyl compounds"/>
    <property type="evidence" value="ECO:0007669"/>
    <property type="project" value="TreeGrafter"/>
</dbReference>
<dbReference type="Pfam" id="PF03632">
    <property type="entry name" value="Glyco_hydro_65m"/>
    <property type="match status" value="1"/>
</dbReference>
<dbReference type="InterPro" id="IPR011013">
    <property type="entry name" value="Gal_mutarotase_sf_dom"/>
</dbReference>
<dbReference type="Pfam" id="PF03636">
    <property type="entry name" value="Glyco_hydro_65N"/>
    <property type="match status" value="1"/>
</dbReference>
<proteinExistence type="inferred from homology"/>
<feature type="domain" description="Glycoside hydrolase family 65 C-terminal" evidence="4">
    <location>
        <begin position="995"/>
        <end position="1058"/>
    </location>
</feature>
<dbReference type="InterPro" id="IPR010976">
    <property type="entry name" value="B-phosphoglucomutase_hydrolase"/>
</dbReference>